<sequence>MKNTIVIGILLLNLSLLFGQNIDELNTNKKVAKFLEKEINKKYTFKKVFDKEVEADEEDFKYFVKRIDLDNNGFTDLVVNAYMPLIIVLNNGDKDYKELNFRNTRFFSDNEPELDSIAEIGNGKVLIFETEIQEYDDTNYPNIKIRESQKKLSYNNKTKESEWVIRDVKFKVDSLTVKYGELVNYRQKTPKENKIKELYFSTTGCYGSCPVFEIQLKSNRDLEYNGKRFTNHPGLESFKLNQTDYDNLIGLIEYSELEKLNDFYSVNWTDDQTGKLKVIYENGDIKEIQDYGLQGTTNLQAIYKKLFEINNNVK</sequence>
<protein>
    <recommendedName>
        <fullName evidence="1">DUF6438 domain-containing protein</fullName>
    </recommendedName>
</protein>
<evidence type="ECO:0000313" key="2">
    <source>
        <dbReference type="EMBL" id="PWL39988.1"/>
    </source>
</evidence>
<reference evidence="2 3" key="1">
    <citation type="submission" date="2018-05" db="EMBL/GenBank/DDBJ databases">
        <title>Complete genome sequence of Flagellimonas aquimarina ECD12 isolated from seaweed Ecklonia cava.</title>
        <authorList>
            <person name="Choi S."/>
            <person name="Seong C."/>
        </authorList>
    </citation>
    <scope>NUCLEOTIDE SEQUENCE [LARGE SCALE GENOMIC DNA]</scope>
    <source>
        <strain evidence="2 3">ECD12</strain>
    </source>
</reference>
<dbReference type="RefSeq" id="WP_109660389.1">
    <property type="nucleotide sequence ID" value="NZ_QGEG01000001.1"/>
</dbReference>
<gene>
    <name evidence="2" type="ORF">DKG77_03935</name>
</gene>
<feature type="domain" description="DUF6438" evidence="1">
    <location>
        <begin position="197"/>
        <end position="309"/>
    </location>
</feature>
<keyword evidence="3" id="KW-1185">Reference proteome</keyword>
<dbReference type="AlphaFoldDB" id="A0A316L3J3"/>
<comment type="caution">
    <text evidence="2">The sequence shown here is derived from an EMBL/GenBank/DDBJ whole genome shotgun (WGS) entry which is preliminary data.</text>
</comment>
<dbReference type="InterPro" id="IPR045497">
    <property type="entry name" value="DUF6438"/>
</dbReference>
<evidence type="ECO:0000259" key="1">
    <source>
        <dbReference type="Pfam" id="PF20033"/>
    </source>
</evidence>
<accession>A0A316L3J3</accession>
<dbReference type="Pfam" id="PF20033">
    <property type="entry name" value="DUF6438"/>
    <property type="match status" value="1"/>
</dbReference>
<organism evidence="2 3">
    <name type="scientific">Flagellimonas aquimarina</name>
    <dbReference type="NCBI Taxonomy" id="2201895"/>
    <lineage>
        <taxon>Bacteria</taxon>
        <taxon>Pseudomonadati</taxon>
        <taxon>Bacteroidota</taxon>
        <taxon>Flavobacteriia</taxon>
        <taxon>Flavobacteriales</taxon>
        <taxon>Flavobacteriaceae</taxon>
        <taxon>Flagellimonas</taxon>
    </lineage>
</organism>
<evidence type="ECO:0000313" key="3">
    <source>
        <dbReference type="Proteomes" id="UP000245762"/>
    </source>
</evidence>
<name>A0A316L3J3_9FLAO</name>
<dbReference type="OrthoDB" id="7172369at2"/>
<proteinExistence type="predicted"/>
<dbReference type="Proteomes" id="UP000245762">
    <property type="component" value="Unassembled WGS sequence"/>
</dbReference>
<dbReference type="EMBL" id="QGEG01000001">
    <property type="protein sequence ID" value="PWL39988.1"/>
    <property type="molecule type" value="Genomic_DNA"/>
</dbReference>